<dbReference type="AlphaFoldDB" id="A0A485M4D5"/>
<accession>A0A485M4D5</accession>
<sequence>MAGGPDSSFCVRNRRRKKGKDVIDDQGVAMYYDDFAACRETGESRDIQELIQQRDKLLSDNPDLVKTQEEIDRMLSTTFDPVLRLEILFMLISDKIDEMRSIFEEVLDLARHVAAE</sequence>
<protein>
    <submittedName>
        <fullName evidence="1">Uncharacterized protein</fullName>
    </submittedName>
</protein>
<dbReference type="EMBL" id="CAADRM010000139">
    <property type="protein sequence ID" value="VFU17831.1"/>
    <property type="molecule type" value="Genomic_DNA"/>
</dbReference>
<reference evidence="1" key="1">
    <citation type="submission" date="2019-03" db="EMBL/GenBank/DDBJ databases">
        <authorList>
            <person name="Hao L."/>
        </authorList>
    </citation>
    <scope>NUCLEOTIDE SEQUENCE</scope>
</reference>
<name>A0A485M4D5_9ZZZZ</name>
<gene>
    <name evidence="1" type="ORF">SCFA_720004</name>
</gene>
<evidence type="ECO:0000313" key="1">
    <source>
        <dbReference type="EMBL" id="VFU17831.1"/>
    </source>
</evidence>
<organism evidence="1">
    <name type="scientific">anaerobic digester metagenome</name>
    <dbReference type="NCBI Taxonomy" id="1263854"/>
    <lineage>
        <taxon>unclassified sequences</taxon>
        <taxon>metagenomes</taxon>
        <taxon>ecological metagenomes</taxon>
    </lineage>
</organism>
<proteinExistence type="predicted"/>